<evidence type="ECO:0008006" key="5">
    <source>
        <dbReference type="Google" id="ProtNLM"/>
    </source>
</evidence>
<keyword evidence="1" id="KW-0472">Membrane</keyword>
<keyword evidence="1" id="KW-0812">Transmembrane</keyword>
<dbReference type="EMBL" id="JAPDDT010000003">
    <property type="protein sequence ID" value="MCW1923040.1"/>
    <property type="molecule type" value="Genomic_DNA"/>
</dbReference>
<protein>
    <recommendedName>
        <fullName evidence="5">Protein BatD</fullName>
    </recommendedName>
</protein>
<proteinExistence type="predicted"/>
<comment type="caution">
    <text evidence="3">The sequence shown here is derived from an EMBL/GenBank/DDBJ whole genome shotgun (WGS) entry which is preliminary data.</text>
</comment>
<name>A0ABT3GHG8_9BACT</name>
<dbReference type="Proteomes" id="UP001320876">
    <property type="component" value="Unassembled WGS sequence"/>
</dbReference>
<feature type="signal peptide" evidence="2">
    <location>
        <begin position="1"/>
        <end position="18"/>
    </location>
</feature>
<feature type="transmembrane region" description="Helical" evidence="1">
    <location>
        <begin position="131"/>
        <end position="148"/>
    </location>
</feature>
<evidence type="ECO:0000313" key="4">
    <source>
        <dbReference type="Proteomes" id="UP001320876"/>
    </source>
</evidence>
<keyword evidence="4" id="KW-1185">Reference proteome</keyword>
<evidence type="ECO:0000256" key="2">
    <source>
        <dbReference type="SAM" id="SignalP"/>
    </source>
</evidence>
<evidence type="ECO:0000313" key="3">
    <source>
        <dbReference type="EMBL" id="MCW1923040.1"/>
    </source>
</evidence>
<accession>A0ABT3GHG8</accession>
<keyword evidence="1" id="KW-1133">Transmembrane helix</keyword>
<gene>
    <name evidence="3" type="ORF">OKA05_10790</name>
</gene>
<organism evidence="3 4">
    <name type="scientific">Luteolibacter arcticus</name>
    <dbReference type="NCBI Taxonomy" id="1581411"/>
    <lineage>
        <taxon>Bacteria</taxon>
        <taxon>Pseudomonadati</taxon>
        <taxon>Verrucomicrobiota</taxon>
        <taxon>Verrucomicrobiia</taxon>
        <taxon>Verrucomicrobiales</taxon>
        <taxon>Verrucomicrobiaceae</taxon>
        <taxon>Luteolibacter</taxon>
    </lineage>
</organism>
<evidence type="ECO:0000256" key="1">
    <source>
        <dbReference type="SAM" id="Phobius"/>
    </source>
</evidence>
<dbReference type="RefSeq" id="WP_264487145.1">
    <property type="nucleotide sequence ID" value="NZ_JAPDDT010000003.1"/>
</dbReference>
<feature type="chain" id="PRO_5046742538" description="Protein BatD" evidence="2">
    <location>
        <begin position="19"/>
        <end position="255"/>
    </location>
</feature>
<sequence>MIRRAFIALLLVVSPLFAEVPTQRIGQPLEIREVYIPGGEVKPKPRRDRKPPLMVRVLEVKPAKDGFRYDFEVQGLEAGSHNLADFLEVPAGTTVPAIPLEITSDLPPGLVHPNKNQAGDLPKLGGYRTKMTIFVGLWIAGLVAILLWRKKKPAAGGDNTQATASLAERLRPLVGAAAKGELSSGDRAKLERLVIGHWRERRPDIAAMAPAEAMTKLRNDADASPLFLALERWLHAPSSDSSSSEIEQLLAPYAS</sequence>
<reference evidence="3 4" key="1">
    <citation type="submission" date="2022-10" db="EMBL/GenBank/DDBJ databases">
        <title>Luteolibacter arcticus strain CCTCC AB 2014275, whole genome shotgun sequencing project.</title>
        <authorList>
            <person name="Zhao G."/>
            <person name="Shen L."/>
        </authorList>
    </citation>
    <scope>NUCLEOTIDE SEQUENCE [LARGE SCALE GENOMIC DNA]</scope>
    <source>
        <strain evidence="3 4">CCTCC AB 2014275</strain>
    </source>
</reference>
<keyword evidence="2" id="KW-0732">Signal</keyword>